<organism evidence="3 4">
    <name type="scientific">Porites evermanni</name>
    <dbReference type="NCBI Taxonomy" id="104178"/>
    <lineage>
        <taxon>Eukaryota</taxon>
        <taxon>Metazoa</taxon>
        <taxon>Cnidaria</taxon>
        <taxon>Anthozoa</taxon>
        <taxon>Hexacorallia</taxon>
        <taxon>Scleractinia</taxon>
        <taxon>Fungiina</taxon>
        <taxon>Poritidae</taxon>
        <taxon>Porites</taxon>
    </lineage>
</organism>
<comment type="caution">
    <text evidence="3">The sequence shown here is derived from an EMBL/GenBank/DDBJ whole genome shotgun (WGS) entry which is preliminary data.</text>
</comment>
<sequence>MSSVVTAVFKSTIGLLVNKGRDKAAERLKEGDVTDQKFRGVIMREIDNVKLKLDGLARKDLLASISFFKEGIESLFVVFDRVARSGIEFSAIKVPDKSAGSGTSVSLVKEIEKLRLTGLDDSATRALVNTKERFKDARRKATEAFANQALELSDRLLAMQYRVMATVLETIDNPEDALASCRVSIEELHSLSAVQTCFNVELKKGLRASLSKEERRQVISTVCQVNRVIYDVTLMVTSRGEVLESSLLHAGKEKVDPIRDRRIAKALRKVDMEHCCIQWSFGQEGEEEHKLKIPQGITTNTRGEFLIADNGDKTVKVFSSSGSYCHRFYLQTDDTIQLDIRDVAADVENNTYVLVRLKRSGAEQRDEYEREVWVFQDGSADPQRKFAVRKGDQGWGKLAVCSRHVLVLRKSDSAVVDVYDLDGKFVRSLGDWMFMYATDITAAHNDRVMVVDRGKSCVRCFNTEGQELFNFDINIEADYYYRVSCHPAGEHVVVAGHERETGHPVVAIFTKTGDLLRKIQLDENKVRWFGGVAVSMEGLVAAAVVVIPDCKVIVV</sequence>
<dbReference type="PROSITE" id="PS51125">
    <property type="entry name" value="NHL"/>
    <property type="match status" value="1"/>
</dbReference>
<keyword evidence="4" id="KW-1185">Reference proteome</keyword>
<evidence type="ECO:0000313" key="3">
    <source>
        <dbReference type="EMBL" id="CAH3162274.1"/>
    </source>
</evidence>
<dbReference type="InterPro" id="IPR050952">
    <property type="entry name" value="TRIM-NHL_E3_ligases"/>
</dbReference>
<dbReference type="InterPro" id="IPR011042">
    <property type="entry name" value="6-blade_b-propeller_TolB-like"/>
</dbReference>
<gene>
    <name evidence="3" type="ORF">PEVE_00004183</name>
</gene>
<proteinExistence type="predicted"/>
<dbReference type="PANTHER" id="PTHR24104:SF50">
    <property type="entry name" value="SMP-30_GLUCONOLACTONASE_LRE-LIKE REGION DOMAIN-CONTAINING PROTEIN"/>
    <property type="match status" value="1"/>
</dbReference>
<dbReference type="EMBL" id="CALNXI010001258">
    <property type="protein sequence ID" value="CAH3162274.1"/>
    <property type="molecule type" value="Genomic_DNA"/>
</dbReference>
<accession>A0ABN8QH51</accession>
<feature type="repeat" description="NHL" evidence="2">
    <location>
        <begin position="280"/>
        <end position="321"/>
    </location>
</feature>
<evidence type="ECO:0000256" key="1">
    <source>
        <dbReference type="ARBA" id="ARBA00022737"/>
    </source>
</evidence>
<dbReference type="PANTHER" id="PTHR24104">
    <property type="entry name" value="E3 UBIQUITIN-PROTEIN LIGASE NHLRC1-RELATED"/>
    <property type="match status" value="1"/>
</dbReference>
<evidence type="ECO:0000313" key="4">
    <source>
        <dbReference type="Proteomes" id="UP001159427"/>
    </source>
</evidence>
<dbReference type="Gene3D" id="2.120.10.30">
    <property type="entry name" value="TolB, C-terminal domain"/>
    <property type="match status" value="1"/>
</dbReference>
<evidence type="ECO:0000256" key="2">
    <source>
        <dbReference type="PROSITE-ProRule" id="PRU00504"/>
    </source>
</evidence>
<dbReference type="SUPFAM" id="SSF101898">
    <property type="entry name" value="NHL repeat"/>
    <property type="match status" value="1"/>
</dbReference>
<protein>
    <submittedName>
        <fullName evidence="3">Uncharacterized protein</fullName>
    </submittedName>
</protein>
<name>A0ABN8QH51_9CNID</name>
<reference evidence="3 4" key="1">
    <citation type="submission" date="2022-05" db="EMBL/GenBank/DDBJ databases">
        <authorList>
            <consortium name="Genoscope - CEA"/>
            <person name="William W."/>
        </authorList>
    </citation>
    <scope>NUCLEOTIDE SEQUENCE [LARGE SCALE GENOMIC DNA]</scope>
</reference>
<dbReference type="Proteomes" id="UP001159427">
    <property type="component" value="Unassembled WGS sequence"/>
</dbReference>
<keyword evidence="1" id="KW-0677">Repeat</keyword>
<dbReference type="InterPro" id="IPR001258">
    <property type="entry name" value="NHL_repeat"/>
</dbReference>